<dbReference type="InterPro" id="IPR025669">
    <property type="entry name" value="AAA_dom"/>
</dbReference>
<proteinExistence type="predicted"/>
<dbReference type="InterPro" id="IPR050678">
    <property type="entry name" value="DNA_Partitioning_ATPase"/>
</dbReference>
<evidence type="ECO:0000313" key="3">
    <source>
        <dbReference type="Proteomes" id="UP000482487"/>
    </source>
</evidence>
<protein>
    <submittedName>
        <fullName evidence="2">AAA family ATPase</fullName>
    </submittedName>
</protein>
<dbReference type="SUPFAM" id="SSF52540">
    <property type="entry name" value="P-loop containing nucleoside triphosphate hydrolases"/>
    <property type="match status" value="1"/>
</dbReference>
<dbReference type="OrthoDB" id="9815116at2"/>
<dbReference type="InterPro" id="IPR027417">
    <property type="entry name" value="P-loop_NTPase"/>
</dbReference>
<dbReference type="PANTHER" id="PTHR13696:SF52">
    <property type="entry name" value="PARA FAMILY PROTEIN CT_582"/>
    <property type="match status" value="1"/>
</dbReference>
<comment type="caution">
    <text evidence="2">The sequence shown here is derived from an EMBL/GenBank/DDBJ whole genome shotgun (WGS) entry which is preliminary data.</text>
</comment>
<dbReference type="Gene3D" id="3.40.50.300">
    <property type="entry name" value="P-loop containing nucleotide triphosphate hydrolases"/>
    <property type="match status" value="1"/>
</dbReference>
<dbReference type="AlphaFoldDB" id="A0A7C9IIM9"/>
<evidence type="ECO:0000313" key="2">
    <source>
        <dbReference type="EMBL" id="MYL81545.1"/>
    </source>
</evidence>
<keyword evidence="3" id="KW-1185">Reference proteome</keyword>
<dbReference type="Pfam" id="PF13614">
    <property type="entry name" value="AAA_31"/>
    <property type="match status" value="1"/>
</dbReference>
<dbReference type="RefSeq" id="WP_160957678.1">
    <property type="nucleotide sequence ID" value="NZ_WVUD01000001.1"/>
</dbReference>
<dbReference type="CDD" id="cd02042">
    <property type="entry name" value="ParAB_family"/>
    <property type="match status" value="1"/>
</dbReference>
<dbReference type="Proteomes" id="UP000482487">
    <property type="component" value="Unassembled WGS sequence"/>
</dbReference>
<feature type="domain" description="AAA" evidence="1">
    <location>
        <begin position="192"/>
        <end position="356"/>
    </location>
</feature>
<name>A0A7C9IIM9_9BACT</name>
<accession>A0A7C9IIM9</accession>
<organism evidence="2 3">
    <name type="scientific">Solidesulfovibrio aerotolerans</name>
    <dbReference type="NCBI Taxonomy" id="295255"/>
    <lineage>
        <taxon>Bacteria</taxon>
        <taxon>Pseudomonadati</taxon>
        <taxon>Thermodesulfobacteriota</taxon>
        <taxon>Desulfovibrionia</taxon>
        <taxon>Desulfovibrionales</taxon>
        <taxon>Desulfovibrionaceae</taxon>
        <taxon>Solidesulfovibrio</taxon>
    </lineage>
</organism>
<gene>
    <name evidence="2" type="ORF">GTA51_00125</name>
</gene>
<dbReference type="EMBL" id="WVUD01000001">
    <property type="protein sequence ID" value="MYL81545.1"/>
    <property type="molecule type" value="Genomic_DNA"/>
</dbReference>
<evidence type="ECO:0000259" key="1">
    <source>
        <dbReference type="Pfam" id="PF13614"/>
    </source>
</evidence>
<reference evidence="2 3" key="1">
    <citation type="submission" date="2020-01" db="EMBL/GenBank/DDBJ databases">
        <title>Genome sequence of Desulfovibrio aerotolerans DSM 16695(T).</title>
        <authorList>
            <person name="Karnachuk O."/>
            <person name="Avakyan M."/>
            <person name="Mardanov A."/>
            <person name="Kadnikov V."/>
            <person name="Ravin N."/>
        </authorList>
    </citation>
    <scope>NUCLEOTIDE SEQUENCE [LARGE SCALE GENOMIC DNA]</scope>
    <source>
        <strain evidence="2 3">DSM 16695</strain>
    </source>
</reference>
<sequence length="437" mass="45512">MISICPFCRARQTLPADADAAGATCSTCHRRFRVNRPEPALAEAASPVLRLERPHGAFERPTLIERRLQAVARPALAAATPAPALADGPAAAQAAAQAVAQATQSAAASLTAPRAAPIPPDRAAAIAPPQLAPAAQPAVELEEEAGPPVMAEPDAAEERAAAAALSAIKHQLAADPAPAPSRLPAPGPGTARRIGVMLSKGGVGKTTTAVNLAAGLAALGQRVLLVDADTQGQCAYALGVAPAKGLAELVEGSADAETALFMARENLWLLAGGKSLAGLKRLISRKDFGGERTLDDALAPLDDRFDIIVVDSAPGWDALTVNVLFYVREVLVPVALEAMSLQGFSEFLRSFAAVSRYRPELSLAYIVPTFLDKRVRGPAALAQELATLYPERICPPVRYNAKLSEAPAEGRTIFEFAPRSPGAKDYQTLAHRVAAGV</sequence>
<dbReference type="PANTHER" id="PTHR13696">
    <property type="entry name" value="P-LOOP CONTAINING NUCLEOSIDE TRIPHOSPHATE HYDROLASE"/>
    <property type="match status" value="1"/>
</dbReference>